<evidence type="ECO:0000256" key="4">
    <source>
        <dbReference type="ARBA" id="ARBA00022679"/>
    </source>
</evidence>
<dbReference type="EC" id="2.1.1.33" evidence="9"/>
<comment type="function">
    <text evidence="2 9">Catalyzes the formation of N(7)-methylguanine at position 46 (m7G46) in tRNA.</text>
</comment>
<dbReference type="PANTHER" id="PTHR23417:SF14">
    <property type="entry name" value="PENTACOTRIPEPTIDE-REPEAT REGION OF PRORP DOMAIN-CONTAINING PROTEIN"/>
    <property type="match status" value="1"/>
</dbReference>
<dbReference type="PANTHER" id="PTHR23417">
    <property type="entry name" value="3-DEOXY-D-MANNO-OCTULOSONIC-ACID TRANSFERASE/TRNA GUANINE-N 7 - -METHYLTRANSFERASE"/>
    <property type="match status" value="1"/>
</dbReference>
<dbReference type="UniPathway" id="UPA00989"/>
<dbReference type="GO" id="GO:0043527">
    <property type="term" value="C:tRNA methyltransferase complex"/>
    <property type="evidence" value="ECO:0007669"/>
    <property type="project" value="TreeGrafter"/>
</dbReference>
<dbReference type="SUPFAM" id="SSF53335">
    <property type="entry name" value="S-adenosyl-L-methionine-dependent methyltransferases"/>
    <property type="match status" value="1"/>
</dbReference>
<feature type="binding site" evidence="9">
    <location>
        <position position="60"/>
    </location>
    <ligand>
        <name>S-adenosyl-L-methionine</name>
        <dbReference type="ChEBI" id="CHEBI:59789"/>
    </ligand>
</feature>
<evidence type="ECO:0000313" key="10">
    <source>
        <dbReference type="EMBL" id="PZN71825.1"/>
    </source>
</evidence>
<evidence type="ECO:0000256" key="2">
    <source>
        <dbReference type="ARBA" id="ARBA00003015"/>
    </source>
</evidence>
<name>A0A2W4QI08_9GAMM</name>
<comment type="similarity">
    <text evidence="8 9">Belongs to the class I-like SAM-binding methyltransferase superfamily. TrmB family.</text>
</comment>
<dbReference type="NCBIfam" id="TIGR00091">
    <property type="entry name" value="tRNA (guanosine(46)-N7)-methyltransferase TrmB"/>
    <property type="match status" value="1"/>
</dbReference>
<dbReference type="CDD" id="cd02440">
    <property type="entry name" value="AdoMet_MTases"/>
    <property type="match status" value="1"/>
</dbReference>
<evidence type="ECO:0000256" key="5">
    <source>
        <dbReference type="ARBA" id="ARBA00022691"/>
    </source>
</evidence>
<feature type="binding site" evidence="9">
    <location>
        <position position="85"/>
    </location>
    <ligand>
        <name>S-adenosyl-L-methionine</name>
        <dbReference type="ChEBI" id="CHEBI:59789"/>
    </ligand>
</feature>
<evidence type="ECO:0000256" key="6">
    <source>
        <dbReference type="ARBA" id="ARBA00022694"/>
    </source>
</evidence>
<gene>
    <name evidence="9" type="primary">trmB</name>
    <name evidence="10" type="ORF">DM484_25675</name>
</gene>
<evidence type="ECO:0000256" key="9">
    <source>
        <dbReference type="HAMAP-Rule" id="MF_01057"/>
    </source>
</evidence>
<sequence length="231" mass="26036">MNSQEHPIKRPIRSYVLRQGRTTMAQNAALENLWPVYGLELEQGFNAMEIFGRDAPLILEIGFGNGESLAQMAVQSPDKDFLGIEVHRPGVGHLLLKAQELGLGNVRVYCADAVEVLREKIPANSISGVQVFFPDPWHKKRHHKRRLVNAGFLSLLVERLKPTGFLHCATDWEDYAKQMLDILEASPMLRNQAGKGNYAERPASRPLTKFEVRGQLLGHGVWDLLFEKTLC</sequence>
<feature type="binding site" evidence="9">
    <location>
        <position position="171"/>
    </location>
    <ligand>
        <name>substrate</name>
    </ligand>
</feature>
<evidence type="ECO:0000256" key="1">
    <source>
        <dbReference type="ARBA" id="ARBA00000142"/>
    </source>
</evidence>
<organism evidence="10 11">
    <name type="scientific">Candidatus Methylumidiphilus alinenensis</name>
    <dbReference type="NCBI Taxonomy" id="2202197"/>
    <lineage>
        <taxon>Bacteria</taxon>
        <taxon>Pseudomonadati</taxon>
        <taxon>Pseudomonadota</taxon>
        <taxon>Gammaproteobacteria</taxon>
        <taxon>Methylococcales</taxon>
        <taxon>Candidatus Methylumidiphilus</taxon>
    </lineage>
</organism>
<reference evidence="10 11" key="1">
    <citation type="journal article" date="2018" name="Aquat. Microb. Ecol.">
        <title>Gammaproteobacterial methanotrophs dominate.</title>
        <authorList>
            <person name="Rissanen A.J."/>
            <person name="Saarenheimo J."/>
            <person name="Tiirola M."/>
            <person name="Peura S."/>
            <person name="Aalto S.L."/>
            <person name="Karvinen A."/>
            <person name="Nykanen H."/>
        </authorList>
    </citation>
    <scope>NUCLEOTIDE SEQUENCE [LARGE SCALE GENOMIC DNA]</scope>
    <source>
        <strain evidence="10">AMbin10</strain>
    </source>
</reference>
<feature type="binding site" evidence="9">
    <location>
        <position position="112"/>
    </location>
    <ligand>
        <name>S-adenosyl-L-methionine</name>
        <dbReference type="ChEBI" id="CHEBI:59789"/>
    </ligand>
</feature>
<keyword evidence="6 9" id="KW-0819">tRNA processing</keyword>
<keyword evidence="4 9" id="KW-0808">Transferase</keyword>
<evidence type="ECO:0000256" key="7">
    <source>
        <dbReference type="ARBA" id="ARBA00060552"/>
    </source>
</evidence>
<keyword evidence="5 9" id="KW-0949">S-adenosyl-L-methionine</keyword>
<keyword evidence="3 9" id="KW-0489">Methyltransferase</keyword>
<dbReference type="FunFam" id="3.40.50.150:FF:000035">
    <property type="entry name" value="tRNA (guanine-N(7)-)-methyltransferase"/>
    <property type="match status" value="1"/>
</dbReference>
<accession>A0A2W4QI08</accession>
<comment type="pathway">
    <text evidence="7 9">tRNA modification; N(7)-methylguanine-tRNA biosynthesis.</text>
</comment>
<dbReference type="PROSITE" id="PS51625">
    <property type="entry name" value="SAM_MT_TRMB"/>
    <property type="match status" value="1"/>
</dbReference>
<dbReference type="HAMAP" id="MF_01057">
    <property type="entry name" value="tRNA_methyltr_TrmB"/>
    <property type="match status" value="1"/>
</dbReference>
<dbReference type="InterPro" id="IPR029063">
    <property type="entry name" value="SAM-dependent_MTases_sf"/>
</dbReference>
<dbReference type="EMBL" id="QJPH01000508">
    <property type="protein sequence ID" value="PZN71825.1"/>
    <property type="molecule type" value="Genomic_DNA"/>
</dbReference>
<feature type="binding site" evidence="9">
    <location>
        <position position="135"/>
    </location>
    <ligand>
        <name>S-adenosyl-L-methionine</name>
        <dbReference type="ChEBI" id="CHEBI:59789"/>
    </ligand>
</feature>
<dbReference type="GO" id="GO:0008176">
    <property type="term" value="F:tRNA (guanine(46)-N7)-methyltransferase activity"/>
    <property type="evidence" value="ECO:0007669"/>
    <property type="project" value="UniProtKB-UniRule"/>
</dbReference>
<dbReference type="Proteomes" id="UP000249396">
    <property type="component" value="Unassembled WGS sequence"/>
</dbReference>
<feature type="binding site" evidence="9">
    <location>
        <position position="139"/>
    </location>
    <ligand>
        <name>substrate</name>
    </ligand>
</feature>
<proteinExistence type="inferred from homology"/>
<dbReference type="InterPro" id="IPR055361">
    <property type="entry name" value="tRNA_methyltr_TrmB_bact"/>
</dbReference>
<comment type="catalytic activity">
    <reaction evidence="1 9">
        <text>guanosine(46) in tRNA + S-adenosyl-L-methionine = N(7)-methylguanosine(46) in tRNA + S-adenosyl-L-homocysteine</text>
        <dbReference type="Rhea" id="RHEA:42708"/>
        <dbReference type="Rhea" id="RHEA-COMP:10188"/>
        <dbReference type="Rhea" id="RHEA-COMP:10189"/>
        <dbReference type="ChEBI" id="CHEBI:57856"/>
        <dbReference type="ChEBI" id="CHEBI:59789"/>
        <dbReference type="ChEBI" id="CHEBI:74269"/>
        <dbReference type="ChEBI" id="CHEBI:74480"/>
        <dbReference type="EC" id="2.1.1.33"/>
    </reaction>
</comment>
<dbReference type="Gene3D" id="3.40.50.150">
    <property type="entry name" value="Vaccinia Virus protein VP39"/>
    <property type="match status" value="1"/>
</dbReference>
<feature type="binding site" evidence="9">
    <location>
        <begin position="208"/>
        <end position="211"/>
    </location>
    <ligand>
        <name>substrate</name>
    </ligand>
</feature>
<dbReference type="AlphaFoldDB" id="A0A2W4QI08"/>
<comment type="caution">
    <text evidence="10">The sequence shown here is derived from an EMBL/GenBank/DDBJ whole genome shotgun (WGS) entry which is preliminary data.</text>
</comment>
<evidence type="ECO:0000256" key="3">
    <source>
        <dbReference type="ARBA" id="ARBA00022603"/>
    </source>
</evidence>
<evidence type="ECO:0000313" key="11">
    <source>
        <dbReference type="Proteomes" id="UP000249396"/>
    </source>
</evidence>
<protein>
    <recommendedName>
        <fullName evidence="9">tRNA (guanine-N(7)-)-methyltransferase</fullName>
        <ecNumber evidence="9">2.1.1.33</ecNumber>
    </recommendedName>
    <alternativeName>
        <fullName evidence="9">tRNA (guanine(46)-N(7))-methyltransferase</fullName>
    </alternativeName>
    <alternativeName>
        <fullName evidence="9">tRNA(m7G46)-methyltransferase</fullName>
    </alternativeName>
</protein>
<dbReference type="Pfam" id="PF02390">
    <property type="entry name" value="Methyltransf_4"/>
    <property type="match status" value="1"/>
</dbReference>
<evidence type="ECO:0000256" key="8">
    <source>
        <dbReference type="ARBA" id="ARBA00060767"/>
    </source>
</evidence>
<dbReference type="InterPro" id="IPR003358">
    <property type="entry name" value="tRNA_(Gua-N-7)_MeTrfase_Trmb"/>
</dbReference>
<comment type="caution">
    <text evidence="9">Lacks conserved residue(s) required for the propagation of feature annotation.</text>
</comment>